<keyword evidence="5 6" id="KW-0482">Metalloprotease</keyword>
<evidence type="ECO:0000256" key="6">
    <source>
        <dbReference type="RuleBase" id="RU003983"/>
    </source>
</evidence>
<feature type="transmembrane region" description="Helical" evidence="7">
    <location>
        <begin position="6"/>
        <end position="23"/>
    </location>
</feature>
<dbReference type="GO" id="GO:0004222">
    <property type="term" value="F:metalloendopeptidase activity"/>
    <property type="evidence" value="ECO:0007669"/>
    <property type="project" value="InterPro"/>
</dbReference>
<keyword evidence="1 6" id="KW-0645">Protease</keyword>
<dbReference type="Proteomes" id="UP000255467">
    <property type="component" value="Unassembled WGS sequence"/>
</dbReference>
<gene>
    <name evidence="9" type="ORF">NCTC1934_04563</name>
</gene>
<dbReference type="AlphaFoldDB" id="A0A378YV84"/>
<proteinExistence type="inferred from homology"/>
<sequence>MSAAVCSIVFGFVIAVLAPPLLLRITRTAASPRVALMVWLVAIGLTALSWAAAVIALIVDFLHHRLFPLNQPMMDACVSQLHDAAVGGYGDAVRVGAFTLAALTVLAGTVLTVRLGRSLWEARRTTFTHARMARIAGRHSRELDAVVLDVDEPAAYCVAGKPHTVVVTRGALSALDDRQVEAVLAHERAHLDGHHHLLLAVTRGLATALPRIGLFTTGAREVARLLELIADDAAVRSHGRGTVLRALLALAETEDGPEGAAGAADTGLDRRIRRLSGIR</sequence>
<dbReference type="CDD" id="cd07326">
    <property type="entry name" value="M56_BlaR1_MecR1_like"/>
    <property type="match status" value="1"/>
</dbReference>
<dbReference type="RefSeq" id="WP_081592544.1">
    <property type="nucleotide sequence ID" value="NZ_UGRY01000002.1"/>
</dbReference>
<evidence type="ECO:0000313" key="9">
    <source>
        <dbReference type="EMBL" id="SUA81014.1"/>
    </source>
</evidence>
<evidence type="ECO:0000313" key="10">
    <source>
        <dbReference type="Proteomes" id="UP000255467"/>
    </source>
</evidence>
<comment type="cofactor">
    <cofactor evidence="6">
        <name>Zn(2+)</name>
        <dbReference type="ChEBI" id="CHEBI:29105"/>
    </cofactor>
    <text evidence="6">Binds 1 zinc ion per subunit.</text>
</comment>
<keyword evidence="4 6" id="KW-0862">Zinc</keyword>
<keyword evidence="7" id="KW-1133">Transmembrane helix</keyword>
<dbReference type="GO" id="GO:0006508">
    <property type="term" value="P:proteolysis"/>
    <property type="evidence" value="ECO:0007669"/>
    <property type="project" value="UniProtKB-KW"/>
</dbReference>
<reference evidence="9 10" key="1">
    <citation type="submission" date="2018-06" db="EMBL/GenBank/DDBJ databases">
        <authorList>
            <consortium name="Pathogen Informatics"/>
            <person name="Doyle S."/>
        </authorList>
    </citation>
    <scope>NUCLEOTIDE SEQUENCE [LARGE SCALE GENOMIC DNA]</scope>
    <source>
        <strain evidence="9 10">NCTC1934</strain>
    </source>
</reference>
<feature type="transmembrane region" description="Helical" evidence="7">
    <location>
        <begin position="35"/>
        <end position="59"/>
    </location>
</feature>
<dbReference type="STRING" id="1406858.GCA_000710895_06633"/>
<dbReference type="EMBL" id="UGRY01000002">
    <property type="protein sequence ID" value="SUA81014.1"/>
    <property type="molecule type" value="Genomic_DNA"/>
</dbReference>
<dbReference type="Pfam" id="PF01435">
    <property type="entry name" value="Peptidase_M48"/>
    <property type="match status" value="1"/>
</dbReference>
<dbReference type="InterPro" id="IPR001915">
    <property type="entry name" value="Peptidase_M48"/>
</dbReference>
<dbReference type="Gene3D" id="3.30.2010.10">
    <property type="entry name" value="Metalloproteases ('zincins'), catalytic domain"/>
    <property type="match status" value="1"/>
</dbReference>
<evidence type="ECO:0000256" key="3">
    <source>
        <dbReference type="ARBA" id="ARBA00022801"/>
    </source>
</evidence>
<keyword evidence="7" id="KW-0812">Transmembrane</keyword>
<dbReference type="GO" id="GO:0046872">
    <property type="term" value="F:metal ion binding"/>
    <property type="evidence" value="ECO:0007669"/>
    <property type="project" value="UniProtKB-KW"/>
</dbReference>
<evidence type="ECO:0000256" key="5">
    <source>
        <dbReference type="ARBA" id="ARBA00023049"/>
    </source>
</evidence>
<evidence type="ECO:0000256" key="2">
    <source>
        <dbReference type="ARBA" id="ARBA00022723"/>
    </source>
</evidence>
<evidence type="ECO:0000256" key="4">
    <source>
        <dbReference type="ARBA" id="ARBA00022833"/>
    </source>
</evidence>
<protein>
    <submittedName>
        <fullName evidence="9">Heat shock protein HtpX</fullName>
    </submittedName>
</protein>
<keyword evidence="10" id="KW-1185">Reference proteome</keyword>
<feature type="transmembrane region" description="Helical" evidence="7">
    <location>
        <begin position="95"/>
        <end position="115"/>
    </location>
</feature>
<dbReference type="OrthoDB" id="9785340at2"/>
<feature type="domain" description="Peptidase M48" evidence="8">
    <location>
        <begin position="130"/>
        <end position="206"/>
    </location>
</feature>
<organism evidence="9 10">
    <name type="scientific">Nocardia otitidiscaviarum</name>
    <dbReference type="NCBI Taxonomy" id="1823"/>
    <lineage>
        <taxon>Bacteria</taxon>
        <taxon>Bacillati</taxon>
        <taxon>Actinomycetota</taxon>
        <taxon>Actinomycetes</taxon>
        <taxon>Mycobacteriales</taxon>
        <taxon>Nocardiaceae</taxon>
        <taxon>Nocardia</taxon>
    </lineage>
</organism>
<evidence type="ECO:0000256" key="1">
    <source>
        <dbReference type="ARBA" id="ARBA00022670"/>
    </source>
</evidence>
<comment type="similarity">
    <text evidence="6">Belongs to the peptidase M48 family.</text>
</comment>
<keyword evidence="9" id="KW-0346">Stress response</keyword>
<evidence type="ECO:0000259" key="8">
    <source>
        <dbReference type="Pfam" id="PF01435"/>
    </source>
</evidence>
<name>A0A378YV84_9NOCA</name>
<keyword evidence="7" id="KW-0472">Membrane</keyword>
<keyword evidence="3 6" id="KW-0378">Hydrolase</keyword>
<dbReference type="PANTHER" id="PTHR34978:SF3">
    <property type="entry name" value="SLR0241 PROTEIN"/>
    <property type="match status" value="1"/>
</dbReference>
<accession>A0A378YV84</accession>
<dbReference type="InterPro" id="IPR052173">
    <property type="entry name" value="Beta-lactam_resp_regulator"/>
</dbReference>
<evidence type="ECO:0000256" key="7">
    <source>
        <dbReference type="SAM" id="Phobius"/>
    </source>
</evidence>
<dbReference type="PANTHER" id="PTHR34978">
    <property type="entry name" value="POSSIBLE SENSOR-TRANSDUCER PROTEIN BLAR"/>
    <property type="match status" value="1"/>
</dbReference>
<keyword evidence="2" id="KW-0479">Metal-binding</keyword>